<dbReference type="RefSeq" id="WP_082326534.1">
    <property type="nucleotide sequence ID" value="NZ_LGIA01000181.1"/>
</dbReference>
<name>A0A0L8V5Q0_9BACT</name>
<sequence>MKKLFDIQRKFRFTVYVLLSVSIGLTGLSGYVFTLSVKLSDQSRQKIYVLDNGKSLLVALREDITENRDAEARDHVKRFHELFFTLEPDKQYIENNVREALYLADRTAMEQYQSFKENNVYNQVIASDISMTVMTDSIKLDFSSYPYRFQYFGKQKIVRTSNITIRGLQTTGQLRNISRTDHNPHGFLIEGWRITDNTDLETIKRKSF</sequence>
<dbReference type="EMBL" id="LGIA01000181">
    <property type="protein sequence ID" value="KOH43663.1"/>
    <property type="molecule type" value="Genomic_DNA"/>
</dbReference>
<evidence type="ECO:0000313" key="2">
    <source>
        <dbReference type="EMBL" id="KOH43663.1"/>
    </source>
</evidence>
<dbReference type="InterPro" id="IPR022276">
    <property type="entry name" value="Conjug_transposon_TraK"/>
</dbReference>
<organism evidence="2 3">
    <name type="scientific">Sunxiuqinia dokdonensis</name>
    <dbReference type="NCBI Taxonomy" id="1409788"/>
    <lineage>
        <taxon>Bacteria</taxon>
        <taxon>Pseudomonadati</taxon>
        <taxon>Bacteroidota</taxon>
        <taxon>Bacteroidia</taxon>
        <taxon>Marinilabiliales</taxon>
        <taxon>Prolixibacteraceae</taxon>
        <taxon>Sunxiuqinia</taxon>
    </lineage>
</organism>
<keyword evidence="1" id="KW-0472">Membrane</keyword>
<evidence type="ECO:0000313" key="3">
    <source>
        <dbReference type="Proteomes" id="UP000036958"/>
    </source>
</evidence>
<keyword evidence="3" id="KW-1185">Reference proteome</keyword>
<feature type="transmembrane region" description="Helical" evidence="1">
    <location>
        <begin position="12"/>
        <end position="33"/>
    </location>
</feature>
<dbReference type="Proteomes" id="UP000036958">
    <property type="component" value="Unassembled WGS sequence"/>
</dbReference>
<comment type="caution">
    <text evidence="2">The sequence shown here is derived from an EMBL/GenBank/DDBJ whole genome shotgun (WGS) entry which is preliminary data.</text>
</comment>
<dbReference type="AlphaFoldDB" id="A0A0L8V5Q0"/>
<gene>
    <name evidence="2" type="ORF">NC99_35830</name>
</gene>
<dbReference type="PATRIC" id="fig|1409788.3.peg.3668"/>
<evidence type="ECO:0000256" key="1">
    <source>
        <dbReference type="SAM" id="Phobius"/>
    </source>
</evidence>
<keyword evidence="1" id="KW-1133">Transmembrane helix</keyword>
<keyword evidence="1" id="KW-0812">Transmembrane</keyword>
<accession>A0A0L8V5Q0</accession>
<protein>
    <submittedName>
        <fullName evidence="2">Uncharacterized protein</fullName>
    </submittedName>
</protein>
<dbReference type="STRING" id="1409788.NC99_35830"/>
<reference evidence="3" key="1">
    <citation type="submission" date="2015-07" db="EMBL/GenBank/DDBJ databases">
        <title>Genome sequencing of Sunxiuqinia dokdonensis strain SK.</title>
        <authorList>
            <person name="Ahn S."/>
            <person name="Kim B.-C."/>
        </authorList>
    </citation>
    <scope>NUCLEOTIDE SEQUENCE [LARGE SCALE GENOMIC DNA]</scope>
    <source>
        <strain evidence="3">SK</strain>
    </source>
</reference>
<dbReference type="OrthoDB" id="1039148at2"/>
<proteinExistence type="predicted"/>
<dbReference type="NCBIfam" id="TIGR03781">
    <property type="entry name" value="Bac_Flav_CT_K"/>
    <property type="match status" value="1"/>
</dbReference>